<accession>A0ABV4NNB7</accession>
<evidence type="ECO:0000313" key="1">
    <source>
        <dbReference type="EMBL" id="MFA0790903.1"/>
    </source>
</evidence>
<gene>
    <name evidence="1" type="ORF">ACCI51_10140</name>
</gene>
<proteinExistence type="predicted"/>
<name>A0ABV4NNB7_9GAMM</name>
<comment type="caution">
    <text evidence="1">The sequence shown here is derived from an EMBL/GenBank/DDBJ whole genome shotgun (WGS) entry which is preliminary data.</text>
</comment>
<reference evidence="1 2" key="1">
    <citation type="submission" date="2024-08" db="EMBL/GenBank/DDBJ databases">
        <authorList>
            <person name="Ishaq N."/>
        </authorList>
    </citation>
    <scope>NUCLEOTIDE SEQUENCE [LARGE SCALE GENOMIC DNA]</scope>
    <source>
        <strain evidence="1 2">JCM 30400</strain>
    </source>
</reference>
<dbReference type="EMBL" id="JBGMEL010000008">
    <property type="protein sequence ID" value="MFA0790903.1"/>
    <property type="molecule type" value="Genomic_DNA"/>
</dbReference>
<sequence>MRADSTVAHWELMVLMNHLAEEVEETPKSIEQPKLALQGDTTDDANDDTVVKHSFSSYQGNRSGARRWAWLFQSSFYTLTNRTVLSSPRISTSDTSC</sequence>
<keyword evidence="2" id="KW-1185">Reference proteome</keyword>
<dbReference type="RefSeq" id="WP_371843485.1">
    <property type="nucleotide sequence ID" value="NZ_JBGMEL010000008.1"/>
</dbReference>
<evidence type="ECO:0000313" key="2">
    <source>
        <dbReference type="Proteomes" id="UP001569414"/>
    </source>
</evidence>
<organism evidence="1 2">
    <name type="scientific">Microbulbifer echini</name>
    <dbReference type="NCBI Taxonomy" id="1529067"/>
    <lineage>
        <taxon>Bacteria</taxon>
        <taxon>Pseudomonadati</taxon>
        <taxon>Pseudomonadota</taxon>
        <taxon>Gammaproteobacteria</taxon>
        <taxon>Cellvibrionales</taxon>
        <taxon>Microbulbiferaceae</taxon>
        <taxon>Microbulbifer</taxon>
    </lineage>
</organism>
<dbReference type="Proteomes" id="UP001569414">
    <property type="component" value="Unassembled WGS sequence"/>
</dbReference>
<protein>
    <submittedName>
        <fullName evidence="1">Uncharacterized protein</fullName>
    </submittedName>
</protein>